<dbReference type="OrthoDB" id="8048523at2759"/>
<reference evidence="2 3" key="1">
    <citation type="submission" date="2014-04" db="EMBL/GenBank/DDBJ databases">
        <authorList>
            <consortium name="DOE Joint Genome Institute"/>
            <person name="Kuo A."/>
            <person name="Zuccaro A."/>
            <person name="Kohler A."/>
            <person name="Nagy L.G."/>
            <person name="Floudas D."/>
            <person name="Copeland A."/>
            <person name="Barry K.W."/>
            <person name="Cichocki N."/>
            <person name="Veneault-Fourrey C."/>
            <person name="LaButti K."/>
            <person name="Lindquist E.A."/>
            <person name="Lipzen A."/>
            <person name="Lundell T."/>
            <person name="Morin E."/>
            <person name="Murat C."/>
            <person name="Sun H."/>
            <person name="Tunlid A."/>
            <person name="Henrissat B."/>
            <person name="Grigoriev I.V."/>
            <person name="Hibbett D.S."/>
            <person name="Martin F."/>
            <person name="Nordberg H.P."/>
            <person name="Cantor M.N."/>
            <person name="Hua S.X."/>
        </authorList>
    </citation>
    <scope>NUCLEOTIDE SEQUENCE [LARGE SCALE GENOMIC DNA]</scope>
    <source>
        <strain evidence="2 3">MAFF 305830</strain>
    </source>
</reference>
<reference evidence="3" key="2">
    <citation type="submission" date="2015-01" db="EMBL/GenBank/DDBJ databases">
        <title>Evolutionary Origins and Diversification of the Mycorrhizal Mutualists.</title>
        <authorList>
            <consortium name="DOE Joint Genome Institute"/>
            <consortium name="Mycorrhizal Genomics Consortium"/>
            <person name="Kohler A."/>
            <person name="Kuo A."/>
            <person name="Nagy L.G."/>
            <person name="Floudas D."/>
            <person name="Copeland A."/>
            <person name="Barry K.W."/>
            <person name="Cichocki N."/>
            <person name="Veneault-Fourrey C."/>
            <person name="LaButti K."/>
            <person name="Lindquist E.A."/>
            <person name="Lipzen A."/>
            <person name="Lundell T."/>
            <person name="Morin E."/>
            <person name="Murat C."/>
            <person name="Riley R."/>
            <person name="Ohm R."/>
            <person name="Sun H."/>
            <person name="Tunlid A."/>
            <person name="Henrissat B."/>
            <person name="Grigoriev I.V."/>
            <person name="Hibbett D.S."/>
            <person name="Martin F."/>
        </authorList>
    </citation>
    <scope>NUCLEOTIDE SEQUENCE [LARGE SCALE GENOMIC DNA]</scope>
    <source>
        <strain evidence="3">MAFF 305830</strain>
    </source>
</reference>
<dbReference type="SUPFAM" id="SSF81383">
    <property type="entry name" value="F-box domain"/>
    <property type="match status" value="1"/>
</dbReference>
<organism evidence="2 3">
    <name type="scientific">Serendipita vermifera MAFF 305830</name>
    <dbReference type="NCBI Taxonomy" id="933852"/>
    <lineage>
        <taxon>Eukaryota</taxon>
        <taxon>Fungi</taxon>
        <taxon>Dikarya</taxon>
        <taxon>Basidiomycota</taxon>
        <taxon>Agaricomycotina</taxon>
        <taxon>Agaricomycetes</taxon>
        <taxon>Sebacinales</taxon>
        <taxon>Serendipitaceae</taxon>
        <taxon>Serendipita</taxon>
    </lineage>
</organism>
<protein>
    <recommendedName>
        <fullName evidence="1">F-box domain-containing protein</fullName>
    </recommendedName>
</protein>
<dbReference type="InterPro" id="IPR001810">
    <property type="entry name" value="F-box_dom"/>
</dbReference>
<dbReference type="Proteomes" id="UP000054097">
    <property type="component" value="Unassembled WGS sequence"/>
</dbReference>
<dbReference type="InterPro" id="IPR036047">
    <property type="entry name" value="F-box-like_dom_sf"/>
</dbReference>
<dbReference type="EMBL" id="KN824368">
    <property type="protein sequence ID" value="KIM21909.1"/>
    <property type="molecule type" value="Genomic_DNA"/>
</dbReference>
<gene>
    <name evidence="2" type="ORF">M408DRAFT_333176</name>
</gene>
<dbReference type="InterPro" id="IPR032675">
    <property type="entry name" value="LRR_dom_sf"/>
</dbReference>
<evidence type="ECO:0000313" key="3">
    <source>
        <dbReference type="Proteomes" id="UP000054097"/>
    </source>
</evidence>
<accession>A0A0C3APA9</accession>
<evidence type="ECO:0000313" key="2">
    <source>
        <dbReference type="EMBL" id="KIM21909.1"/>
    </source>
</evidence>
<proteinExistence type="predicted"/>
<dbReference type="HOGENOM" id="CLU_039336_0_0_1"/>
<feature type="domain" description="F-box" evidence="1">
    <location>
        <begin position="16"/>
        <end position="66"/>
    </location>
</feature>
<dbReference type="AlphaFoldDB" id="A0A0C3APA9"/>
<dbReference type="Gene3D" id="3.80.10.10">
    <property type="entry name" value="Ribonuclease Inhibitor"/>
    <property type="match status" value="1"/>
</dbReference>
<evidence type="ECO:0000259" key="1">
    <source>
        <dbReference type="PROSITE" id="PS50181"/>
    </source>
</evidence>
<name>A0A0C3APA9_SERVB</name>
<dbReference type="SUPFAM" id="SSF52047">
    <property type="entry name" value="RNI-like"/>
    <property type="match status" value="1"/>
</dbReference>
<dbReference type="PROSITE" id="PS50181">
    <property type="entry name" value="FBOX"/>
    <property type="match status" value="1"/>
</dbReference>
<sequence>MANISTSAIQEQKAYTTPIHRIPYDILSVILLDLCHEDSFTPLRLQAVCRSWRDILLGTPLAWARIPVTAHLNNPYDLTCTYLERSLNLPLHLRFERLLITDSRIIEKLRESADRVRCLQGRHWRIAEVIYPPLRFSNLEKLSISGELGHSRDDNLGAKWDMGMFPKLTSLDISWSDEHLELFSTSTEFPPLIELVVACHNTAPLDIILNKCSQSLRSVHVDFRHTPPVVENGQKALQVFPNLRYLNHGFNRRPPRKSPWPFTGLAPNLEFYYEEGIVAPPFDISAVTALGIDEQQDLSKFSKLKMLYIAGKPSLALDVVRDLNERPWLCPELRQILVRRYTRSLEEAIELLDQRAENTGRKVEMDWEVARNDLLDWSRETMNVNPHQSCHINYR</sequence>
<keyword evidence="3" id="KW-1185">Reference proteome</keyword>